<dbReference type="InterPro" id="IPR036775">
    <property type="entry name" value="DNA_pol_Y-fam_lit_finger_sf"/>
</dbReference>
<dbReference type="NCBIfam" id="NF002848">
    <property type="entry name" value="PRK03103.1"/>
    <property type="match status" value="1"/>
</dbReference>
<evidence type="ECO:0000256" key="10">
    <source>
        <dbReference type="ARBA" id="ARBA00022842"/>
    </source>
</evidence>
<dbReference type="Proteomes" id="UP000641025">
    <property type="component" value="Unassembled WGS sequence"/>
</dbReference>
<feature type="site" description="Substrate discrimination" evidence="15">
    <location>
        <position position="16"/>
    </location>
</feature>
<dbReference type="InterPro" id="IPR043502">
    <property type="entry name" value="DNA/RNA_pol_sf"/>
</dbReference>
<keyword evidence="4 15" id="KW-0963">Cytoplasm</keyword>
<organism evidence="17 18">
    <name type="scientific">Geomonas propionica</name>
    <dbReference type="NCBI Taxonomy" id="2798582"/>
    <lineage>
        <taxon>Bacteria</taxon>
        <taxon>Pseudomonadati</taxon>
        <taxon>Thermodesulfobacteriota</taxon>
        <taxon>Desulfuromonadia</taxon>
        <taxon>Geobacterales</taxon>
        <taxon>Geobacteraceae</taxon>
        <taxon>Geomonas</taxon>
    </lineage>
</organism>
<dbReference type="EMBL" id="JAEMHK010000011">
    <property type="protein sequence ID" value="MBJ6801396.1"/>
    <property type="molecule type" value="Genomic_DNA"/>
</dbReference>
<feature type="binding site" evidence="15">
    <location>
        <position position="105"/>
    </location>
    <ligand>
        <name>Mg(2+)</name>
        <dbReference type="ChEBI" id="CHEBI:18420"/>
    </ligand>
</feature>
<comment type="catalytic activity">
    <reaction evidence="14 15">
        <text>DNA(n) + a 2'-deoxyribonucleoside 5'-triphosphate = DNA(n+1) + diphosphate</text>
        <dbReference type="Rhea" id="RHEA:22508"/>
        <dbReference type="Rhea" id="RHEA-COMP:17339"/>
        <dbReference type="Rhea" id="RHEA-COMP:17340"/>
        <dbReference type="ChEBI" id="CHEBI:33019"/>
        <dbReference type="ChEBI" id="CHEBI:61560"/>
        <dbReference type="ChEBI" id="CHEBI:173112"/>
        <dbReference type="EC" id="2.7.7.7"/>
    </reaction>
</comment>
<dbReference type="NCBIfam" id="NF002677">
    <property type="entry name" value="PRK02406.1"/>
    <property type="match status" value="1"/>
</dbReference>
<dbReference type="Pfam" id="PF11799">
    <property type="entry name" value="IMS_C"/>
    <property type="match status" value="1"/>
</dbReference>
<keyword evidence="7 15" id="KW-0235">DNA replication</keyword>
<evidence type="ECO:0000256" key="3">
    <source>
        <dbReference type="ARBA" id="ARBA00022457"/>
    </source>
</evidence>
<keyword evidence="9 15" id="KW-0227">DNA damage</keyword>
<keyword evidence="3 15" id="KW-0515">Mutator protein</keyword>
<dbReference type="Pfam" id="PF00817">
    <property type="entry name" value="IMS"/>
    <property type="match status" value="1"/>
</dbReference>
<dbReference type="GO" id="GO:0003887">
    <property type="term" value="F:DNA-directed DNA polymerase activity"/>
    <property type="evidence" value="ECO:0007669"/>
    <property type="project" value="UniProtKB-EC"/>
</dbReference>
<gene>
    <name evidence="15 17" type="primary">dinB</name>
    <name evidence="17" type="ORF">JFN90_14775</name>
</gene>
<dbReference type="Pfam" id="PF21999">
    <property type="entry name" value="IMS_HHH_1"/>
    <property type="match status" value="1"/>
</dbReference>
<comment type="subcellular location">
    <subcellularLocation>
        <location evidence="1 15">Cytoplasm</location>
    </subcellularLocation>
</comment>
<sequence length="409" mass="45361">MAENRIILHIDMNAFFASVEQQSNPALQGKPVAVIGAAKRTIITTCSYEARAFGVRTGMNSWEARQKCPELIFVVGNNKKYSYTSKQIIGIMREYTPLVEVFSIDEAFLDVTGSLSLFGSAEEISRMIKERIRERFGLTCSVGIAPNKLLAKLASDMQKPDGLTVIAPDQVARVLERLPIQHLCGIGAKTHQQLAAFGIRTCGELARFPVEVLKKKFGVTGERLHYMGLGVDDTPVVPEEEAEEVKSVGHSTTLDTDRSLRSEILAVLLQLSEMVGRRARKYRVTGKTVTLTVRYPDFTTFSRQMSRSAPTNNSDEIYRDAVQILDQLELAQPVRLLGVRLTNLSHQAEQLPLFESERKKALVTSAMDHVNNRFGDFSVTFGTLLGKECGAKVISPAWKPEGVRNVDAD</sequence>
<dbReference type="HAMAP" id="MF_01113">
    <property type="entry name" value="DNApol_IV"/>
    <property type="match status" value="1"/>
</dbReference>
<proteinExistence type="inferred from homology"/>
<keyword evidence="18" id="KW-1185">Reference proteome</keyword>
<accession>A0ABS0YTZ6</accession>
<evidence type="ECO:0000256" key="9">
    <source>
        <dbReference type="ARBA" id="ARBA00022763"/>
    </source>
</evidence>
<reference evidence="17 18" key="1">
    <citation type="submission" date="2020-12" db="EMBL/GenBank/DDBJ databases">
        <title>Geomonas sp. Red259, isolated from paddy soil.</title>
        <authorList>
            <person name="Xu Z."/>
            <person name="Zhang Z."/>
            <person name="Masuda Y."/>
            <person name="Itoh H."/>
            <person name="Senoo K."/>
        </authorList>
    </citation>
    <scope>NUCLEOTIDE SEQUENCE [LARGE SCALE GENOMIC DNA]</scope>
    <source>
        <strain evidence="17 18">Red259</strain>
    </source>
</reference>
<protein>
    <recommendedName>
        <fullName evidence="15">DNA polymerase IV</fullName>
        <shortName evidence="15">Pol IV</shortName>
        <ecNumber evidence="15">2.7.7.7</ecNumber>
    </recommendedName>
</protein>
<evidence type="ECO:0000313" key="17">
    <source>
        <dbReference type="EMBL" id="MBJ6801396.1"/>
    </source>
</evidence>
<dbReference type="SUPFAM" id="SSF100879">
    <property type="entry name" value="Lesion bypass DNA polymerase (Y-family), little finger domain"/>
    <property type="match status" value="1"/>
</dbReference>
<dbReference type="RefSeq" id="WP_199395893.1">
    <property type="nucleotide sequence ID" value="NZ_JAEMHK010000011.1"/>
</dbReference>
<dbReference type="InterPro" id="IPR050116">
    <property type="entry name" value="DNA_polymerase-Y"/>
</dbReference>
<evidence type="ECO:0000256" key="12">
    <source>
        <dbReference type="ARBA" id="ARBA00023125"/>
    </source>
</evidence>
<dbReference type="PANTHER" id="PTHR11076:SF33">
    <property type="entry name" value="DNA POLYMERASE KAPPA"/>
    <property type="match status" value="1"/>
</dbReference>
<comment type="function">
    <text evidence="15">Poorly processive, error-prone DNA polymerase involved in untargeted mutagenesis. Copies undamaged DNA at stalled replication forks, which arise in vivo from mismatched or misaligned primer ends. These misaligned primers can be extended by PolIV. Exhibits no 3'-5' exonuclease (proofreading) activity. May be involved in translesional synthesis, in conjunction with the beta clamp from PolIII.</text>
</comment>
<dbReference type="InterPro" id="IPR017961">
    <property type="entry name" value="DNA_pol_Y-fam_little_finger"/>
</dbReference>
<evidence type="ECO:0000256" key="1">
    <source>
        <dbReference type="ARBA" id="ARBA00004496"/>
    </source>
</evidence>
<evidence type="ECO:0000256" key="2">
    <source>
        <dbReference type="ARBA" id="ARBA00010945"/>
    </source>
</evidence>
<keyword evidence="13 15" id="KW-0234">DNA repair</keyword>
<keyword evidence="10 15" id="KW-0460">Magnesium</keyword>
<comment type="similarity">
    <text evidence="2 15">Belongs to the DNA polymerase type-Y family.</text>
</comment>
<dbReference type="SUPFAM" id="SSF56672">
    <property type="entry name" value="DNA/RNA polymerases"/>
    <property type="match status" value="1"/>
</dbReference>
<evidence type="ECO:0000313" key="18">
    <source>
        <dbReference type="Proteomes" id="UP000641025"/>
    </source>
</evidence>
<dbReference type="Gene3D" id="1.10.150.20">
    <property type="entry name" value="5' to 3' exonuclease, C-terminal subdomain"/>
    <property type="match status" value="1"/>
</dbReference>
<name>A0ABS0YTZ6_9BACT</name>
<comment type="subunit">
    <text evidence="15">Monomer.</text>
</comment>
<evidence type="ECO:0000256" key="7">
    <source>
        <dbReference type="ARBA" id="ARBA00022705"/>
    </source>
</evidence>
<evidence type="ECO:0000256" key="15">
    <source>
        <dbReference type="HAMAP-Rule" id="MF_01113"/>
    </source>
</evidence>
<evidence type="ECO:0000256" key="6">
    <source>
        <dbReference type="ARBA" id="ARBA00022695"/>
    </source>
</evidence>
<dbReference type="CDD" id="cd03586">
    <property type="entry name" value="PolY_Pol_IV_kappa"/>
    <property type="match status" value="1"/>
</dbReference>
<keyword evidence="11 15" id="KW-0239">DNA-directed DNA polymerase</keyword>
<dbReference type="InterPro" id="IPR022880">
    <property type="entry name" value="DNApol_IV"/>
</dbReference>
<evidence type="ECO:0000256" key="14">
    <source>
        <dbReference type="ARBA" id="ARBA00049244"/>
    </source>
</evidence>
<evidence type="ECO:0000256" key="11">
    <source>
        <dbReference type="ARBA" id="ARBA00022932"/>
    </source>
</evidence>
<keyword evidence="12 15" id="KW-0238">DNA-binding</keyword>
<keyword evidence="5 15" id="KW-0808">Transferase</keyword>
<dbReference type="InterPro" id="IPR001126">
    <property type="entry name" value="UmuC"/>
</dbReference>
<feature type="binding site" evidence="15">
    <location>
        <position position="11"/>
    </location>
    <ligand>
        <name>Mg(2+)</name>
        <dbReference type="ChEBI" id="CHEBI:18420"/>
    </ligand>
</feature>
<evidence type="ECO:0000256" key="8">
    <source>
        <dbReference type="ARBA" id="ARBA00022723"/>
    </source>
</evidence>
<dbReference type="PANTHER" id="PTHR11076">
    <property type="entry name" value="DNA REPAIR POLYMERASE UMUC / TRANSFERASE FAMILY MEMBER"/>
    <property type="match status" value="1"/>
</dbReference>
<evidence type="ECO:0000256" key="13">
    <source>
        <dbReference type="ARBA" id="ARBA00023204"/>
    </source>
</evidence>
<feature type="active site" evidence="15">
    <location>
        <position position="106"/>
    </location>
</feature>
<dbReference type="PROSITE" id="PS50173">
    <property type="entry name" value="UMUC"/>
    <property type="match status" value="1"/>
</dbReference>
<dbReference type="InterPro" id="IPR053848">
    <property type="entry name" value="IMS_HHH_1"/>
</dbReference>
<evidence type="ECO:0000256" key="4">
    <source>
        <dbReference type="ARBA" id="ARBA00022490"/>
    </source>
</evidence>
<comment type="cofactor">
    <cofactor evidence="15">
        <name>Mg(2+)</name>
        <dbReference type="ChEBI" id="CHEBI:18420"/>
    </cofactor>
    <text evidence="15">Binds 2 magnesium ions per subunit.</text>
</comment>
<dbReference type="Gene3D" id="3.40.1170.60">
    <property type="match status" value="1"/>
</dbReference>
<dbReference type="Gene3D" id="3.30.1490.100">
    <property type="entry name" value="DNA polymerase, Y-family, little finger domain"/>
    <property type="match status" value="1"/>
</dbReference>
<keyword evidence="8 15" id="KW-0479">Metal-binding</keyword>
<comment type="caution">
    <text evidence="17">The sequence shown here is derived from an EMBL/GenBank/DDBJ whole genome shotgun (WGS) entry which is preliminary data.</text>
</comment>
<dbReference type="EC" id="2.7.7.7" evidence="15"/>
<dbReference type="Gene3D" id="3.30.70.270">
    <property type="match status" value="1"/>
</dbReference>
<dbReference type="InterPro" id="IPR043128">
    <property type="entry name" value="Rev_trsase/Diguanyl_cyclase"/>
</dbReference>
<feature type="domain" description="UmuC" evidence="16">
    <location>
        <begin position="7"/>
        <end position="187"/>
    </location>
</feature>
<keyword evidence="6 15" id="KW-0548">Nucleotidyltransferase</keyword>
<evidence type="ECO:0000259" key="16">
    <source>
        <dbReference type="PROSITE" id="PS50173"/>
    </source>
</evidence>
<evidence type="ECO:0000256" key="5">
    <source>
        <dbReference type="ARBA" id="ARBA00022679"/>
    </source>
</evidence>